<evidence type="ECO:0000256" key="1">
    <source>
        <dbReference type="SAM" id="MobiDB-lite"/>
    </source>
</evidence>
<keyword evidence="3" id="KW-1185">Reference proteome</keyword>
<gene>
    <name evidence="2" type="ORF">DVH24_013400</name>
</gene>
<evidence type="ECO:0000313" key="3">
    <source>
        <dbReference type="Proteomes" id="UP000290289"/>
    </source>
</evidence>
<dbReference type="Proteomes" id="UP000290289">
    <property type="component" value="Chromosome 16"/>
</dbReference>
<name>A0A498HK06_MALDO</name>
<evidence type="ECO:0000313" key="2">
    <source>
        <dbReference type="EMBL" id="RXH70654.1"/>
    </source>
</evidence>
<dbReference type="EMBL" id="RDQH01000342">
    <property type="protein sequence ID" value="RXH70654.1"/>
    <property type="molecule type" value="Genomic_DNA"/>
</dbReference>
<organism evidence="2 3">
    <name type="scientific">Malus domestica</name>
    <name type="common">Apple</name>
    <name type="synonym">Pyrus malus</name>
    <dbReference type="NCBI Taxonomy" id="3750"/>
    <lineage>
        <taxon>Eukaryota</taxon>
        <taxon>Viridiplantae</taxon>
        <taxon>Streptophyta</taxon>
        <taxon>Embryophyta</taxon>
        <taxon>Tracheophyta</taxon>
        <taxon>Spermatophyta</taxon>
        <taxon>Magnoliopsida</taxon>
        <taxon>eudicotyledons</taxon>
        <taxon>Gunneridae</taxon>
        <taxon>Pentapetalae</taxon>
        <taxon>rosids</taxon>
        <taxon>fabids</taxon>
        <taxon>Rosales</taxon>
        <taxon>Rosaceae</taxon>
        <taxon>Amygdaloideae</taxon>
        <taxon>Maleae</taxon>
        <taxon>Malus</taxon>
    </lineage>
</organism>
<protein>
    <submittedName>
        <fullName evidence="2">Uncharacterized protein</fullName>
    </submittedName>
</protein>
<feature type="region of interest" description="Disordered" evidence="1">
    <location>
        <begin position="1"/>
        <end position="60"/>
    </location>
</feature>
<feature type="compositionally biased region" description="Basic and acidic residues" evidence="1">
    <location>
        <begin position="38"/>
        <end position="49"/>
    </location>
</feature>
<dbReference type="AlphaFoldDB" id="A0A498HK06"/>
<reference evidence="2 3" key="1">
    <citation type="submission" date="2018-10" db="EMBL/GenBank/DDBJ databases">
        <title>A high-quality apple genome assembly.</title>
        <authorList>
            <person name="Hu J."/>
        </authorList>
    </citation>
    <scope>NUCLEOTIDE SEQUENCE [LARGE SCALE GENOMIC DNA]</scope>
    <source>
        <strain evidence="3">cv. HFTH1</strain>
        <tissue evidence="2">Young leaf</tissue>
    </source>
</reference>
<accession>A0A498HK06</accession>
<comment type="caution">
    <text evidence="2">The sequence shown here is derived from an EMBL/GenBank/DDBJ whole genome shotgun (WGS) entry which is preliminary data.</text>
</comment>
<proteinExistence type="predicted"/>
<sequence length="199" mass="22127">MPERFATPFDILDATPEDESKGVANVDNDSEATPLSEPKGKAKTGDHVHMGALPSSSRSMSLATEVERLRGDAVVKSFDKPLTPNKSIIEAQNANDVTQSQLHILEFRVEGELGERQVFHLREEDEDMEVNKYINHTEKAIDVNEATGPFDLEPFHGKGMLLKHKVIQLVHPFTLIKSYKRNKVGDGHSAEDFVALDPL</sequence>